<proteinExistence type="predicted"/>
<evidence type="ECO:0000313" key="2">
    <source>
        <dbReference type="EMBL" id="WPK24666.1"/>
    </source>
</evidence>
<reference evidence="2 3" key="1">
    <citation type="submission" date="2023-10" db="EMBL/GenBank/DDBJ databases">
        <title>Draft Genome Sequence of Candida saopaulonensis from a very Premature Infant with Sepsis.</title>
        <authorList>
            <person name="Ning Y."/>
            <person name="Dai R."/>
            <person name="Xiao M."/>
            <person name="Xu Y."/>
            <person name="Yan Q."/>
            <person name="Zhang L."/>
        </authorList>
    </citation>
    <scope>NUCLEOTIDE SEQUENCE [LARGE SCALE GENOMIC DNA]</scope>
    <source>
        <strain evidence="2 3">19XY460</strain>
    </source>
</reference>
<dbReference type="RefSeq" id="XP_062877049.1">
    <property type="nucleotide sequence ID" value="XM_063020979.1"/>
</dbReference>
<dbReference type="GeneID" id="88173013"/>
<dbReference type="KEGG" id="asau:88173013"/>
<accession>A0AAX4H8U8</accession>
<dbReference type="GO" id="GO:0005739">
    <property type="term" value="C:mitochondrion"/>
    <property type="evidence" value="ECO:0007669"/>
    <property type="project" value="TreeGrafter"/>
</dbReference>
<organism evidence="2 3">
    <name type="scientific">Australozyma saopauloensis</name>
    <dbReference type="NCBI Taxonomy" id="291208"/>
    <lineage>
        <taxon>Eukaryota</taxon>
        <taxon>Fungi</taxon>
        <taxon>Dikarya</taxon>
        <taxon>Ascomycota</taxon>
        <taxon>Saccharomycotina</taxon>
        <taxon>Pichiomycetes</taxon>
        <taxon>Metschnikowiaceae</taxon>
        <taxon>Australozyma</taxon>
    </lineage>
</organism>
<evidence type="ECO:0000259" key="1">
    <source>
        <dbReference type="Pfam" id="PF09791"/>
    </source>
</evidence>
<dbReference type="AlphaFoldDB" id="A0AAX4H8U8"/>
<dbReference type="InterPro" id="IPR039251">
    <property type="entry name" value="OXLD1"/>
</dbReference>
<name>A0AAX4H8U8_9ASCO</name>
<dbReference type="Proteomes" id="UP001338582">
    <property type="component" value="Chromosome 2"/>
</dbReference>
<feature type="domain" description="Oxidoreductase-like" evidence="1">
    <location>
        <begin position="99"/>
        <end position="142"/>
    </location>
</feature>
<gene>
    <name evidence="2" type="ORF">PUMCH_001948</name>
</gene>
<keyword evidence="3" id="KW-1185">Reference proteome</keyword>
<dbReference type="InterPro" id="IPR019180">
    <property type="entry name" value="Oxidoreductase-like_N"/>
</dbReference>
<dbReference type="PANTHER" id="PTHR21193:SF3">
    <property type="entry name" value="OXIDOREDUCTASE-LIKE DOMAIN-CONTAINING PROTEIN 1"/>
    <property type="match status" value="1"/>
</dbReference>
<dbReference type="Pfam" id="PF09791">
    <property type="entry name" value="Oxidored-like"/>
    <property type="match status" value="1"/>
</dbReference>
<evidence type="ECO:0000313" key="3">
    <source>
        <dbReference type="Proteomes" id="UP001338582"/>
    </source>
</evidence>
<dbReference type="PANTHER" id="PTHR21193">
    <property type="entry name" value="OXIDOREDUCTASE-LIKE DOMAIN-CONTAINING PROTEIN 1"/>
    <property type="match status" value="1"/>
</dbReference>
<dbReference type="EMBL" id="CP138895">
    <property type="protein sequence ID" value="WPK24666.1"/>
    <property type="molecule type" value="Genomic_DNA"/>
</dbReference>
<protein>
    <recommendedName>
        <fullName evidence="1">Oxidoreductase-like domain-containing protein</fullName>
    </recommendedName>
</protein>
<sequence length="213" mass="24115">MLCRQIRKLYVLGWNQSKYGFYDLVLTGSHRPNLDRLPSGIDSTIEDNEIRLDGSILKKDGAANELTAEERIKKVFGGRIKGEDRVSSSRIMMGEPRIIAGVKVPDRPIEPDNCCMSGCINCVWEIYNDDIKDWEAKRKIAAKKLAEKGGVWPADFHPPVKFLKPENLPESFKDSPDVGKANDDAWNKVPVEMRVFAELEKKIKSKRTEIALV</sequence>